<comment type="caution">
    <text evidence="1">The sequence shown here is derived from an EMBL/GenBank/DDBJ whole genome shotgun (WGS) entry which is preliminary data.</text>
</comment>
<dbReference type="Proteomes" id="UP001365542">
    <property type="component" value="Unassembled WGS sequence"/>
</dbReference>
<evidence type="ECO:0000313" key="2">
    <source>
        <dbReference type="Proteomes" id="UP001365542"/>
    </source>
</evidence>
<protein>
    <submittedName>
        <fullName evidence="1">Uncharacterized protein</fullName>
    </submittedName>
</protein>
<sequence>MQFLKWLNNAYIVEKYINAGMNAVMLKNLGHSDPEADPQTTGCRDPNPRFSPGALSFETKIRNGNAINQQRFMCTKVGSFHKAMNRRPIPPPTSNMINFRTSQRLFGTFCRRLVR</sequence>
<organism evidence="1 2">
    <name type="scientific">Orbilia ellipsospora</name>
    <dbReference type="NCBI Taxonomy" id="2528407"/>
    <lineage>
        <taxon>Eukaryota</taxon>
        <taxon>Fungi</taxon>
        <taxon>Dikarya</taxon>
        <taxon>Ascomycota</taxon>
        <taxon>Pezizomycotina</taxon>
        <taxon>Orbiliomycetes</taxon>
        <taxon>Orbiliales</taxon>
        <taxon>Orbiliaceae</taxon>
        <taxon>Orbilia</taxon>
    </lineage>
</organism>
<evidence type="ECO:0000313" key="1">
    <source>
        <dbReference type="EMBL" id="KAK6544152.1"/>
    </source>
</evidence>
<dbReference type="EMBL" id="JAVHJO010000001">
    <property type="protein sequence ID" value="KAK6544152.1"/>
    <property type="molecule type" value="Genomic_DNA"/>
</dbReference>
<proteinExistence type="predicted"/>
<gene>
    <name evidence="1" type="ORF">TWF694_000859</name>
</gene>
<reference evidence="1 2" key="1">
    <citation type="submission" date="2019-10" db="EMBL/GenBank/DDBJ databases">
        <authorList>
            <person name="Palmer J.M."/>
        </authorList>
    </citation>
    <scope>NUCLEOTIDE SEQUENCE [LARGE SCALE GENOMIC DNA]</scope>
    <source>
        <strain evidence="1 2">TWF694</strain>
    </source>
</reference>
<dbReference type="AlphaFoldDB" id="A0AAV9XRD9"/>
<accession>A0AAV9XRD9</accession>
<keyword evidence="2" id="KW-1185">Reference proteome</keyword>
<name>A0AAV9XRD9_9PEZI</name>